<dbReference type="InterPro" id="IPR002931">
    <property type="entry name" value="Transglutaminase-like"/>
</dbReference>
<dbReference type="InterPro" id="IPR013589">
    <property type="entry name" value="Bac_transglu_N"/>
</dbReference>
<evidence type="ECO:0000259" key="1">
    <source>
        <dbReference type="SMART" id="SM00460"/>
    </source>
</evidence>
<keyword evidence="3" id="KW-1185">Reference proteome</keyword>
<feature type="domain" description="Transglutaminase-like" evidence="1">
    <location>
        <begin position="175"/>
        <end position="248"/>
    </location>
</feature>
<evidence type="ECO:0000313" key="2">
    <source>
        <dbReference type="EMBL" id="MDQ8194000.1"/>
    </source>
</evidence>
<name>A0ABU1AGP4_9BACT</name>
<dbReference type="Gene3D" id="3.10.620.30">
    <property type="match status" value="1"/>
</dbReference>
<dbReference type="SUPFAM" id="SSF54001">
    <property type="entry name" value="Cysteine proteinases"/>
    <property type="match status" value="1"/>
</dbReference>
<dbReference type="Pfam" id="PF08379">
    <property type="entry name" value="Bact_transglu_N"/>
    <property type="match status" value="1"/>
</dbReference>
<dbReference type="Proteomes" id="UP001243717">
    <property type="component" value="Unassembled WGS sequence"/>
</dbReference>
<proteinExistence type="predicted"/>
<comment type="caution">
    <text evidence="2">The sequence shown here is derived from an EMBL/GenBank/DDBJ whole genome shotgun (WGS) entry which is preliminary data.</text>
</comment>
<dbReference type="PANTHER" id="PTHR33490:SF1">
    <property type="entry name" value="SLL1233 PROTEIN"/>
    <property type="match status" value="1"/>
</dbReference>
<gene>
    <name evidence="2" type="ORF">QEH59_06165</name>
</gene>
<dbReference type="RefSeq" id="WP_308984483.1">
    <property type="nucleotide sequence ID" value="NZ_JARXIC010000007.1"/>
</dbReference>
<dbReference type="EMBL" id="JARXIC010000007">
    <property type="protein sequence ID" value="MDQ8194000.1"/>
    <property type="molecule type" value="Genomic_DNA"/>
</dbReference>
<accession>A0ABU1AGP4</accession>
<reference evidence="2 3" key="1">
    <citation type="submission" date="2023-04" db="EMBL/GenBank/DDBJ databases">
        <title>A novel bacteria isolated from coastal sediment.</title>
        <authorList>
            <person name="Liu X.-J."/>
            <person name="Du Z.-J."/>
        </authorList>
    </citation>
    <scope>NUCLEOTIDE SEQUENCE [LARGE SCALE GENOMIC DNA]</scope>
    <source>
        <strain evidence="2 3">SDUM461004</strain>
    </source>
</reference>
<dbReference type="PANTHER" id="PTHR33490">
    <property type="entry name" value="BLR5614 PROTEIN-RELATED"/>
    <property type="match status" value="1"/>
</dbReference>
<organism evidence="2 3">
    <name type="scientific">Thalassobacterium sedimentorum</name>
    <dbReference type="NCBI Taxonomy" id="3041258"/>
    <lineage>
        <taxon>Bacteria</taxon>
        <taxon>Pseudomonadati</taxon>
        <taxon>Verrucomicrobiota</taxon>
        <taxon>Opitutia</taxon>
        <taxon>Puniceicoccales</taxon>
        <taxon>Coraliomargaritaceae</taxon>
        <taxon>Thalassobacterium</taxon>
    </lineage>
</organism>
<evidence type="ECO:0000313" key="3">
    <source>
        <dbReference type="Proteomes" id="UP001243717"/>
    </source>
</evidence>
<protein>
    <submittedName>
        <fullName evidence="2">Transglutaminase family protein</fullName>
    </submittedName>
</protein>
<dbReference type="InterPro" id="IPR038765">
    <property type="entry name" value="Papain-like_cys_pep_sf"/>
</dbReference>
<sequence length="296" mass="33119">MKLRIQHRTSHSYERPVSFSDHALFLRPLNSHLRYVTHFEVKTTPASRQRWVRDAYGNLVLRCNFGLLESQELSFDTMTELEVGEDNPFDFILDAYATGYPFSYREPDLTALRPYVGTQPAKGAGRVLDWFYTAVPNPMQHADVVQFLSDLNAAVAREIAYVRRDEEGIQDPDTTLQLGSGSCRDMAVLFIAITRQIGFAARFCSGYLYDPPVEGSGEHLYNRAVGSMHAWAEVYLSGAGWKGFDPTNGILANGFFIPCGVSHDPKAVEPIQGSYFAKDSVASTMEVSLEIERING</sequence>
<dbReference type="Pfam" id="PF01841">
    <property type="entry name" value="Transglut_core"/>
    <property type="match status" value="1"/>
</dbReference>
<dbReference type="SMART" id="SM00460">
    <property type="entry name" value="TGc"/>
    <property type="match status" value="1"/>
</dbReference>